<keyword evidence="4" id="KW-0862">Zinc</keyword>
<feature type="compositionally biased region" description="Acidic residues" evidence="6">
    <location>
        <begin position="406"/>
        <end position="435"/>
    </location>
</feature>
<protein>
    <recommendedName>
        <fullName evidence="7">HAT C-terminal dimerisation domain-containing protein</fullName>
    </recommendedName>
</protein>
<dbReference type="Proteomes" id="UP000184267">
    <property type="component" value="Unassembled WGS sequence"/>
</dbReference>
<dbReference type="SUPFAM" id="SSF140996">
    <property type="entry name" value="Hermes dimerisation domain"/>
    <property type="match status" value="1"/>
</dbReference>
<organism evidence="8 9">
    <name type="scientific">Trametes pubescens</name>
    <name type="common">White-rot fungus</name>
    <dbReference type="NCBI Taxonomy" id="154538"/>
    <lineage>
        <taxon>Eukaryota</taxon>
        <taxon>Fungi</taxon>
        <taxon>Dikarya</taxon>
        <taxon>Basidiomycota</taxon>
        <taxon>Agaricomycotina</taxon>
        <taxon>Agaricomycetes</taxon>
        <taxon>Polyporales</taxon>
        <taxon>Polyporaceae</taxon>
        <taxon>Trametes</taxon>
    </lineage>
</organism>
<feature type="region of interest" description="Disordered" evidence="6">
    <location>
        <begin position="1"/>
        <end position="73"/>
    </location>
</feature>
<keyword evidence="9" id="KW-1185">Reference proteome</keyword>
<evidence type="ECO:0000256" key="2">
    <source>
        <dbReference type="ARBA" id="ARBA00022723"/>
    </source>
</evidence>
<evidence type="ECO:0000256" key="1">
    <source>
        <dbReference type="ARBA" id="ARBA00004123"/>
    </source>
</evidence>
<dbReference type="GO" id="GO:0005634">
    <property type="term" value="C:nucleus"/>
    <property type="evidence" value="ECO:0007669"/>
    <property type="project" value="UniProtKB-SubCell"/>
</dbReference>
<evidence type="ECO:0000256" key="6">
    <source>
        <dbReference type="SAM" id="MobiDB-lite"/>
    </source>
</evidence>
<dbReference type="PANTHER" id="PTHR46481:SF10">
    <property type="entry name" value="ZINC FINGER BED DOMAIN-CONTAINING PROTEIN 39"/>
    <property type="match status" value="1"/>
</dbReference>
<dbReference type="OrthoDB" id="3268424at2759"/>
<evidence type="ECO:0000313" key="9">
    <source>
        <dbReference type="Proteomes" id="UP000184267"/>
    </source>
</evidence>
<sequence>MPAEPPTNTTSKRRRAETESHSSDVSGAKGKGKAAPRPSAGRGKRRKAADDSDSDSDAQDAPEPNNSEHDVEPDVVLGEDAAELEAEVNEAAANAQPYKLTAELKRAKWARKSRGKTPEQALAETMKQWRSVHYDHYLAPAVVLPAQPGGRIMHKFVCKFHPSKAVLRADYEDSTTNLKRHAELCDPPETPATEMITAYASGVSYSPSRMRYLIAMWCARRHRPFSIVEDEEFREILHMLYPKVSLPSRFTVSRDIQMIVEDSRDRVKELLTNDIKNKVHLCVDGWTSPNVISFLGITAHWYQDGEIQHIILDFIKLDKAHTGAYLAERLNNCLRAYGLEDRILSITCDNTENNTTMMKELQKLIPQIRGVKVRVRCFAHVLNLVVKAILSPFDRARSRRRKSSQEEESLTNLDDDDDGDEDDEDPGSDEELDDTREAADEAMIDALEDDEVDINPQDVIEGQVAVQKVLKLSTKVWNSPSVRAELSRLVSSEPDLKSEVLVRAVKTRWNTVTEVLDRALKMRNVLGGLCDKVEFNKRDGVRLRRYILSDSEWVIVNELHQLLMPFLYATRKISTSGRALVHEVIPYFDLLTEHVEHFKHNTQLSDAVRAGAQRGRAILDKYYSLTDDSIVYRIAMRYFRRLSWEEEWIEEATAIIRDEWKTRYKPAAPGAAPPAPAPAGAPVPPVASGSQQPAPGHRSAQAAAHTPLHAQSSEEMFVSLSSNRTSTNSDHDPLETYLEDPPRSTIDNPLNFWSLFYDSAEPDSADRALATMALDFLSAQASSTDAERAFSRGRLTVPRLRHSLSDESVRAGTLLGSWARIPTLVPERATIKLIKKSLRKKKQDDAAVAGSSTSAHDVGAAPGGADVIELE</sequence>
<comment type="caution">
    <text evidence="8">The sequence shown here is derived from an EMBL/GenBank/DDBJ whole genome shotgun (WGS) entry which is preliminary data.</text>
</comment>
<reference evidence="8 9" key="1">
    <citation type="submission" date="2016-10" db="EMBL/GenBank/DDBJ databases">
        <title>Genome sequence of the basidiomycete white-rot fungus Trametes pubescens.</title>
        <authorList>
            <person name="Makela M.R."/>
            <person name="Granchi Z."/>
            <person name="Peng M."/>
            <person name="De Vries R.P."/>
            <person name="Grigoriev I."/>
            <person name="Riley R."/>
            <person name="Hilden K."/>
        </authorList>
    </citation>
    <scope>NUCLEOTIDE SEQUENCE [LARGE SCALE GENOMIC DNA]</scope>
    <source>
        <strain evidence="8 9">FBCC735</strain>
    </source>
</reference>
<evidence type="ECO:0000256" key="5">
    <source>
        <dbReference type="ARBA" id="ARBA00023242"/>
    </source>
</evidence>
<feature type="domain" description="HAT C-terminal dimerisation" evidence="7">
    <location>
        <begin position="734"/>
        <end position="818"/>
    </location>
</feature>
<keyword evidence="3" id="KW-0863">Zinc-finger</keyword>
<feature type="region of interest" description="Disordered" evidence="6">
    <location>
        <begin position="666"/>
        <end position="741"/>
    </location>
</feature>
<feature type="region of interest" description="Disordered" evidence="6">
    <location>
        <begin position="397"/>
        <end position="435"/>
    </location>
</feature>
<dbReference type="EMBL" id="MNAD01001258">
    <property type="protein sequence ID" value="OJT06793.1"/>
    <property type="molecule type" value="Genomic_DNA"/>
</dbReference>
<feature type="compositionally biased region" description="Pro residues" evidence="6">
    <location>
        <begin position="671"/>
        <end position="685"/>
    </location>
</feature>
<dbReference type="OMA" id="FIDHEWI"/>
<evidence type="ECO:0000313" key="8">
    <source>
        <dbReference type="EMBL" id="OJT06793.1"/>
    </source>
</evidence>
<keyword evidence="2" id="KW-0479">Metal-binding</keyword>
<dbReference type="Pfam" id="PF05699">
    <property type="entry name" value="Dimer_Tnp_hAT"/>
    <property type="match status" value="1"/>
</dbReference>
<dbReference type="InterPro" id="IPR012337">
    <property type="entry name" value="RNaseH-like_sf"/>
</dbReference>
<feature type="compositionally biased region" description="Acidic residues" evidence="6">
    <location>
        <begin position="51"/>
        <end position="60"/>
    </location>
</feature>
<dbReference type="GO" id="GO:0046983">
    <property type="term" value="F:protein dimerization activity"/>
    <property type="evidence" value="ECO:0007669"/>
    <property type="project" value="InterPro"/>
</dbReference>
<dbReference type="InterPro" id="IPR052035">
    <property type="entry name" value="ZnF_BED_domain_contain"/>
</dbReference>
<dbReference type="AlphaFoldDB" id="A0A1M2VGZ2"/>
<evidence type="ECO:0000256" key="3">
    <source>
        <dbReference type="ARBA" id="ARBA00022771"/>
    </source>
</evidence>
<evidence type="ECO:0000256" key="4">
    <source>
        <dbReference type="ARBA" id="ARBA00022833"/>
    </source>
</evidence>
<dbReference type="GO" id="GO:0008270">
    <property type="term" value="F:zinc ion binding"/>
    <property type="evidence" value="ECO:0007669"/>
    <property type="project" value="UniProtKB-KW"/>
</dbReference>
<dbReference type="STRING" id="154538.A0A1M2VGZ2"/>
<dbReference type="PANTHER" id="PTHR46481">
    <property type="entry name" value="ZINC FINGER BED DOMAIN-CONTAINING PROTEIN 4"/>
    <property type="match status" value="1"/>
</dbReference>
<dbReference type="SUPFAM" id="SSF53098">
    <property type="entry name" value="Ribonuclease H-like"/>
    <property type="match status" value="1"/>
</dbReference>
<feature type="compositionally biased region" description="Polar residues" evidence="6">
    <location>
        <begin position="709"/>
        <end position="728"/>
    </location>
</feature>
<proteinExistence type="predicted"/>
<comment type="subcellular location">
    <subcellularLocation>
        <location evidence="1">Nucleus</location>
    </subcellularLocation>
</comment>
<feature type="compositionally biased region" description="Polar residues" evidence="6">
    <location>
        <begin position="1"/>
        <end position="10"/>
    </location>
</feature>
<dbReference type="InterPro" id="IPR008906">
    <property type="entry name" value="HATC_C_dom"/>
</dbReference>
<feature type="region of interest" description="Disordered" evidence="6">
    <location>
        <begin position="842"/>
        <end position="871"/>
    </location>
</feature>
<accession>A0A1M2VGZ2</accession>
<gene>
    <name evidence="8" type="ORF">TRAPUB_2358</name>
</gene>
<evidence type="ECO:0000259" key="7">
    <source>
        <dbReference type="Pfam" id="PF05699"/>
    </source>
</evidence>
<keyword evidence="5" id="KW-0539">Nucleus</keyword>
<name>A0A1M2VGZ2_TRAPU</name>